<dbReference type="Proteomes" id="UP000010729">
    <property type="component" value="Unassembled WGS sequence"/>
</dbReference>
<dbReference type="InterPro" id="IPR027381">
    <property type="entry name" value="LytR/CpsA/Psr_C"/>
</dbReference>
<sequence>MEAAEDPSEEESVNKADPLLIFNAAGVNGLGGSVSQRASADGWSVALVDNWQGAAMANSVIFYNPGQAANAQAIGQLLGISDLRETAPGAVADFVTVVLGPGFQ</sequence>
<feature type="domain" description="LytR/CpsA/Psr regulator C-terminal" evidence="1">
    <location>
        <begin position="21"/>
        <end position="103"/>
    </location>
</feature>
<accession>N1UPI2</accession>
<dbReference type="Gene3D" id="3.30.70.2390">
    <property type="match status" value="1"/>
</dbReference>
<gene>
    <name evidence="2" type="ORF">D477_020848</name>
</gene>
<evidence type="ECO:0000259" key="1">
    <source>
        <dbReference type="Pfam" id="PF13399"/>
    </source>
</evidence>
<reference evidence="2 3" key="1">
    <citation type="journal article" date="2013" name="Genome Announc.">
        <title>Draft Genome Sequence of Arthrobacter crystallopoietes Strain BAB-32, Revealing Genes for Bioremediation.</title>
        <authorList>
            <person name="Joshi M.N."/>
            <person name="Pandit A.S."/>
            <person name="Sharma A."/>
            <person name="Pandya R.V."/>
            <person name="Desai S.M."/>
            <person name="Saxena A.K."/>
            <person name="Bagatharia S.B."/>
        </authorList>
    </citation>
    <scope>NUCLEOTIDE SEQUENCE [LARGE SCALE GENOMIC DNA]</scope>
    <source>
        <strain evidence="2 3">BAB-32</strain>
    </source>
</reference>
<comment type="caution">
    <text evidence="2">The sequence shown here is derived from an EMBL/GenBank/DDBJ whole genome shotgun (WGS) entry which is preliminary data.</text>
</comment>
<name>N1UPI2_9MICC</name>
<evidence type="ECO:0000313" key="3">
    <source>
        <dbReference type="Proteomes" id="UP000010729"/>
    </source>
</evidence>
<dbReference type="RefSeq" id="WP_005274841.1">
    <property type="nucleotide sequence ID" value="NZ_ANPE02000293.1"/>
</dbReference>
<evidence type="ECO:0000313" key="2">
    <source>
        <dbReference type="EMBL" id="EMY32311.1"/>
    </source>
</evidence>
<protein>
    <recommendedName>
        <fullName evidence="1">LytR/CpsA/Psr regulator C-terminal domain-containing protein</fullName>
    </recommendedName>
</protein>
<dbReference type="EMBL" id="ANPE02000293">
    <property type="protein sequence ID" value="EMY32311.1"/>
    <property type="molecule type" value="Genomic_DNA"/>
</dbReference>
<keyword evidence="3" id="KW-1185">Reference proteome</keyword>
<dbReference type="Pfam" id="PF13399">
    <property type="entry name" value="LytR_C"/>
    <property type="match status" value="1"/>
</dbReference>
<proteinExistence type="predicted"/>
<dbReference type="AlphaFoldDB" id="N1UPI2"/>
<organism evidence="2 3">
    <name type="scientific">Arthrobacter crystallopoietes BAB-32</name>
    <dbReference type="NCBI Taxonomy" id="1246476"/>
    <lineage>
        <taxon>Bacteria</taxon>
        <taxon>Bacillati</taxon>
        <taxon>Actinomycetota</taxon>
        <taxon>Actinomycetes</taxon>
        <taxon>Micrococcales</taxon>
        <taxon>Micrococcaceae</taxon>
        <taxon>Crystallibacter</taxon>
    </lineage>
</organism>